<evidence type="ECO:0000256" key="1">
    <source>
        <dbReference type="SAM" id="MobiDB-lite"/>
    </source>
</evidence>
<name>A0A222P1N1_9GAMM</name>
<gene>
    <name evidence="2" type="ORF">clem_05880</name>
</gene>
<dbReference type="OrthoDB" id="5647175at2"/>
<dbReference type="Proteomes" id="UP000201728">
    <property type="component" value="Chromosome"/>
</dbReference>
<keyword evidence="3" id="KW-1185">Reference proteome</keyword>
<dbReference type="EMBL" id="CP016397">
    <property type="protein sequence ID" value="ASQ45731.1"/>
    <property type="molecule type" value="Genomic_DNA"/>
</dbReference>
<reference evidence="3" key="1">
    <citation type="submission" date="2016-07" db="EMBL/GenBank/DDBJ databases">
        <authorList>
            <person name="Florea S."/>
            <person name="Webb J.S."/>
            <person name="Jaromczyk J."/>
            <person name="Schardl C.L."/>
        </authorList>
    </citation>
    <scope>NUCLEOTIDE SEQUENCE [LARGE SCALE GENOMIC DNA]</scope>
    <source>
        <strain evidence="3">CDC-D5610</strain>
    </source>
</reference>
<dbReference type="AlphaFoldDB" id="A0A222P1N1"/>
<dbReference type="KEGG" id="lcd:clem_05880"/>
<feature type="region of interest" description="Disordered" evidence="1">
    <location>
        <begin position="137"/>
        <end position="156"/>
    </location>
</feature>
<feature type="compositionally biased region" description="Basic and acidic residues" evidence="1">
    <location>
        <begin position="137"/>
        <end position="150"/>
    </location>
</feature>
<dbReference type="RefSeq" id="WP_094090760.1">
    <property type="nucleotide sequence ID" value="NZ_CP016397.1"/>
</dbReference>
<accession>A0A222P1N1</accession>
<proteinExistence type="predicted"/>
<sequence>MAFVYIALPDGWDFEGKKELPEGKKDVLVQHQGKQVIGLQDIIKECLRCKKRNVPSMTIALKNSDLESITIYFKVPPPTEKIYIQYEPQNNAKCPAERVSIAKGTEFTKSKNIQTTYGQRWYSMFYFTPEKMAAIKAADKEQRDNRRHVGDSPYAT</sequence>
<evidence type="ECO:0000313" key="3">
    <source>
        <dbReference type="Proteomes" id="UP000201728"/>
    </source>
</evidence>
<organism evidence="2 3">
    <name type="scientific">Legionella clemsonensis</name>
    <dbReference type="NCBI Taxonomy" id="1867846"/>
    <lineage>
        <taxon>Bacteria</taxon>
        <taxon>Pseudomonadati</taxon>
        <taxon>Pseudomonadota</taxon>
        <taxon>Gammaproteobacteria</taxon>
        <taxon>Legionellales</taxon>
        <taxon>Legionellaceae</taxon>
        <taxon>Legionella</taxon>
    </lineage>
</organism>
<protein>
    <submittedName>
        <fullName evidence="2">Uncharacterized protein</fullName>
    </submittedName>
</protein>
<evidence type="ECO:0000313" key="2">
    <source>
        <dbReference type="EMBL" id="ASQ45731.1"/>
    </source>
</evidence>